<sequence>MIHCSTVEERVRIISQMLATPTHGLISQLSRSHHVSRQTLYRWVSKGKQALEEALRTPLVPHQPQDAQALLVLTLLLETHASYREVQTCLRDLHGMDLSLGKIAGIVKEAGVRAQGWLKQQQAPTARTLTLDEQYSSQWGKAYLNVVDAHSGQVWATVPPVPVDGESWMLLLGCNKVFCVRLSREESAVSSLVPDGTPGATSDETWETLEIACAPVIRGM</sequence>
<proteinExistence type="predicted"/>
<dbReference type="RefSeq" id="WP_126594770.1">
    <property type="nucleotide sequence ID" value="NZ_BIFQ01000001.1"/>
</dbReference>
<evidence type="ECO:0000313" key="1">
    <source>
        <dbReference type="EMBL" id="GCE03502.1"/>
    </source>
</evidence>
<keyword evidence="2" id="KW-1185">Reference proteome</keyword>
<dbReference type="EMBL" id="BIFQ01000001">
    <property type="protein sequence ID" value="GCE03502.1"/>
    <property type="molecule type" value="Genomic_DNA"/>
</dbReference>
<name>A0A401Z9I5_9CHLR</name>
<accession>A0A401Z9I5</accession>
<reference evidence="2" key="1">
    <citation type="submission" date="2018-12" db="EMBL/GenBank/DDBJ databases">
        <title>Tengunoibacter tsumagoiensis gen. nov., sp. nov., Dictyobacter kobayashii sp. nov., D. alpinus sp. nov., and D. joshuensis sp. nov. and description of Dictyobacteraceae fam. nov. within the order Ktedonobacterales isolated from Tengu-no-mugimeshi.</title>
        <authorList>
            <person name="Wang C.M."/>
            <person name="Zheng Y."/>
            <person name="Sakai Y."/>
            <person name="Toyoda A."/>
            <person name="Minakuchi Y."/>
            <person name="Abe K."/>
            <person name="Yokota A."/>
            <person name="Yabe S."/>
        </authorList>
    </citation>
    <scope>NUCLEOTIDE SEQUENCE [LARGE SCALE GENOMIC DNA]</scope>
    <source>
        <strain evidence="2">S-27</strain>
    </source>
</reference>
<organism evidence="1 2">
    <name type="scientific">Dictyobacter aurantiacus</name>
    <dbReference type="NCBI Taxonomy" id="1936993"/>
    <lineage>
        <taxon>Bacteria</taxon>
        <taxon>Bacillati</taxon>
        <taxon>Chloroflexota</taxon>
        <taxon>Ktedonobacteria</taxon>
        <taxon>Ktedonobacterales</taxon>
        <taxon>Dictyobacteraceae</taxon>
        <taxon>Dictyobacter</taxon>
    </lineage>
</organism>
<dbReference type="Proteomes" id="UP000287224">
    <property type="component" value="Unassembled WGS sequence"/>
</dbReference>
<protein>
    <recommendedName>
        <fullName evidence="3">Transposase</fullName>
    </recommendedName>
</protein>
<evidence type="ECO:0000313" key="2">
    <source>
        <dbReference type="Proteomes" id="UP000287224"/>
    </source>
</evidence>
<gene>
    <name evidence="1" type="ORF">KDAU_08310</name>
</gene>
<dbReference type="AlphaFoldDB" id="A0A401Z9I5"/>
<comment type="caution">
    <text evidence="1">The sequence shown here is derived from an EMBL/GenBank/DDBJ whole genome shotgun (WGS) entry which is preliminary data.</text>
</comment>
<evidence type="ECO:0008006" key="3">
    <source>
        <dbReference type="Google" id="ProtNLM"/>
    </source>
</evidence>